<protein>
    <submittedName>
        <fullName evidence="2">Uncharacterized protein</fullName>
    </submittedName>
</protein>
<dbReference type="AlphaFoldDB" id="A0A3M9XKB3"/>
<evidence type="ECO:0000313" key="2">
    <source>
        <dbReference type="EMBL" id="RNJ48196.1"/>
    </source>
</evidence>
<keyword evidence="1" id="KW-1133">Transmembrane helix</keyword>
<feature type="transmembrane region" description="Helical" evidence="1">
    <location>
        <begin position="12"/>
        <end position="35"/>
    </location>
</feature>
<proteinExistence type="predicted"/>
<organism evidence="2 3">
    <name type="scientific">Methylocystis hirsuta</name>
    <dbReference type="NCBI Taxonomy" id="369798"/>
    <lineage>
        <taxon>Bacteria</taxon>
        <taxon>Pseudomonadati</taxon>
        <taxon>Pseudomonadota</taxon>
        <taxon>Alphaproteobacteria</taxon>
        <taxon>Hyphomicrobiales</taxon>
        <taxon>Methylocystaceae</taxon>
        <taxon>Methylocystis</taxon>
    </lineage>
</organism>
<keyword evidence="3" id="KW-1185">Reference proteome</keyword>
<comment type="caution">
    <text evidence="2">The sequence shown here is derived from an EMBL/GenBank/DDBJ whole genome shotgun (WGS) entry which is preliminary data.</text>
</comment>
<evidence type="ECO:0000256" key="1">
    <source>
        <dbReference type="SAM" id="Phobius"/>
    </source>
</evidence>
<reference evidence="2 3" key="1">
    <citation type="submission" date="2018-08" db="EMBL/GenBank/DDBJ databases">
        <title>Genome sequence of Methylocystis hirsuta CSC1, a methanotroph able to accumulate PHAs.</title>
        <authorList>
            <person name="Bordel S."/>
            <person name="Rodriguez E."/>
            <person name="Gancedo J."/>
            <person name="Munoz R."/>
        </authorList>
    </citation>
    <scope>NUCLEOTIDE SEQUENCE [LARGE SCALE GENOMIC DNA]</scope>
    <source>
        <strain evidence="2 3">CSC1</strain>
    </source>
</reference>
<dbReference type="EMBL" id="QWDD01000003">
    <property type="protein sequence ID" value="RNJ48196.1"/>
    <property type="molecule type" value="Genomic_DNA"/>
</dbReference>
<feature type="transmembrane region" description="Helical" evidence="1">
    <location>
        <begin position="41"/>
        <end position="58"/>
    </location>
</feature>
<accession>A0A3M9XKB3</accession>
<dbReference type="Proteomes" id="UP000268623">
    <property type="component" value="Unassembled WGS sequence"/>
</dbReference>
<keyword evidence="1" id="KW-0472">Membrane</keyword>
<keyword evidence="1" id="KW-0812">Transmembrane</keyword>
<evidence type="ECO:0000313" key="3">
    <source>
        <dbReference type="Proteomes" id="UP000268623"/>
    </source>
</evidence>
<sequence>MEKEVMAERPTRPGIGSSFIALVAGVGLLTLGIWIGPTWEGIVFDALGMASLVALLWLF</sequence>
<gene>
    <name evidence="2" type="ORF">D1O30_20555</name>
</gene>
<name>A0A3M9XKB3_9HYPH</name>